<dbReference type="Pfam" id="PF22936">
    <property type="entry name" value="Pol_BBD"/>
    <property type="match status" value="1"/>
</dbReference>
<accession>A0AA89B8B2</accession>
<proteinExistence type="predicted"/>
<gene>
    <name evidence="3" type="ORF">RJ639_034715</name>
</gene>
<dbReference type="PANTHER" id="PTHR35317">
    <property type="entry name" value="OS04G0629600 PROTEIN"/>
    <property type="match status" value="1"/>
</dbReference>
<sequence length="235" mass="26051">MKSYGEKLEDAIVVAKVLRSLTTKFDHVVAAIEESKDLSIFSFDELMGSLQAHEARMNRSAEKSEEQAFQAKEESYKQNDESTGRGYGTGGSRGRAANCNGKEKVGSYAEEEEIIMDEKSKLFMACFDSTVTNESRVWFLDSECFNHTCGVKSTFKDIDESKKKLVRLGDNKPVQVEAKGTVAVKTNHGNVKFLHNSYFIPSLAHNLLSIGQLMACGYSILFDDGVCVIEDKKSG</sequence>
<feature type="compositionally biased region" description="Basic and acidic residues" evidence="1">
    <location>
        <begin position="54"/>
        <end position="83"/>
    </location>
</feature>
<dbReference type="PANTHER" id="PTHR35317:SF27">
    <property type="entry name" value="RETROVIRUS-RELATED POL POLYPROTEIN FROM TRANSPOSON TNT 1-94"/>
    <property type="match status" value="1"/>
</dbReference>
<evidence type="ECO:0000313" key="3">
    <source>
        <dbReference type="EMBL" id="KAK3033599.1"/>
    </source>
</evidence>
<keyword evidence="4" id="KW-1185">Reference proteome</keyword>
<organism evidence="3 4">
    <name type="scientific">Escallonia herrerae</name>
    <dbReference type="NCBI Taxonomy" id="1293975"/>
    <lineage>
        <taxon>Eukaryota</taxon>
        <taxon>Viridiplantae</taxon>
        <taxon>Streptophyta</taxon>
        <taxon>Embryophyta</taxon>
        <taxon>Tracheophyta</taxon>
        <taxon>Spermatophyta</taxon>
        <taxon>Magnoliopsida</taxon>
        <taxon>eudicotyledons</taxon>
        <taxon>Gunneridae</taxon>
        <taxon>Pentapetalae</taxon>
        <taxon>asterids</taxon>
        <taxon>campanulids</taxon>
        <taxon>Escalloniales</taxon>
        <taxon>Escalloniaceae</taxon>
        <taxon>Escallonia</taxon>
    </lineage>
</organism>
<protein>
    <recommendedName>
        <fullName evidence="2">Retrovirus-related Pol polyprotein from transposon TNT 1-94-like beta-barrel domain-containing protein</fullName>
    </recommendedName>
</protein>
<dbReference type="Proteomes" id="UP001188597">
    <property type="component" value="Unassembled WGS sequence"/>
</dbReference>
<reference evidence="3" key="1">
    <citation type="submission" date="2022-12" db="EMBL/GenBank/DDBJ databases">
        <title>Draft genome assemblies for two species of Escallonia (Escalloniales).</title>
        <authorList>
            <person name="Chanderbali A."/>
            <person name="Dervinis C."/>
            <person name="Anghel I."/>
            <person name="Soltis D."/>
            <person name="Soltis P."/>
            <person name="Zapata F."/>
        </authorList>
    </citation>
    <scope>NUCLEOTIDE SEQUENCE</scope>
    <source>
        <strain evidence="3">UCBG64.0493</strain>
        <tissue evidence="3">Leaf</tissue>
    </source>
</reference>
<evidence type="ECO:0000259" key="2">
    <source>
        <dbReference type="Pfam" id="PF22936"/>
    </source>
</evidence>
<dbReference type="AlphaFoldDB" id="A0AA89B8B2"/>
<evidence type="ECO:0000313" key="4">
    <source>
        <dbReference type="Proteomes" id="UP001188597"/>
    </source>
</evidence>
<comment type="caution">
    <text evidence="3">The sequence shown here is derived from an EMBL/GenBank/DDBJ whole genome shotgun (WGS) entry which is preliminary data.</text>
</comment>
<feature type="region of interest" description="Disordered" evidence="1">
    <location>
        <begin position="54"/>
        <end position="100"/>
    </location>
</feature>
<dbReference type="EMBL" id="JAVXUP010000229">
    <property type="protein sequence ID" value="KAK3033599.1"/>
    <property type="molecule type" value="Genomic_DNA"/>
</dbReference>
<dbReference type="Pfam" id="PF14223">
    <property type="entry name" value="Retrotran_gag_2"/>
    <property type="match status" value="1"/>
</dbReference>
<dbReference type="InterPro" id="IPR054722">
    <property type="entry name" value="PolX-like_BBD"/>
</dbReference>
<feature type="domain" description="Retrovirus-related Pol polyprotein from transposon TNT 1-94-like beta-barrel" evidence="2">
    <location>
        <begin position="138"/>
        <end position="218"/>
    </location>
</feature>
<name>A0AA89B8B2_9ASTE</name>
<evidence type="ECO:0000256" key="1">
    <source>
        <dbReference type="SAM" id="MobiDB-lite"/>
    </source>
</evidence>